<accession>A0AAP0E278</accession>
<gene>
    <name evidence="2" type="ORF">Scep_029923</name>
</gene>
<evidence type="ECO:0000313" key="2">
    <source>
        <dbReference type="EMBL" id="KAK9083452.1"/>
    </source>
</evidence>
<proteinExistence type="predicted"/>
<evidence type="ECO:0000313" key="3">
    <source>
        <dbReference type="Proteomes" id="UP001419268"/>
    </source>
</evidence>
<keyword evidence="3" id="KW-1185">Reference proteome</keyword>
<comment type="caution">
    <text evidence="2">The sequence shown here is derived from an EMBL/GenBank/DDBJ whole genome shotgun (WGS) entry which is preliminary data.</text>
</comment>
<dbReference type="Proteomes" id="UP001419268">
    <property type="component" value="Unassembled WGS sequence"/>
</dbReference>
<sequence length="75" mass="8495">MSNTSHQICFGCFNIYVNSGKALGILAKLKEFENEHNNGPRPTLSSQTLKTEHPNPNTLPPSHLRFLEHQVHKFP</sequence>
<name>A0AAP0E278_9MAGN</name>
<evidence type="ECO:0000256" key="1">
    <source>
        <dbReference type="SAM" id="MobiDB-lite"/>
    </source>
</evidence>
<reference evidence="2 3" key="1">
    <citation type="submission" date="2024-01" db="EMBL/GenBank/DDBJ databases">
        <title>Genome assemblies of Stephania.</title>
        <authorList>
            <person name="Yang L."/>
        </authorList>
    </citation>
    <scope>NUCLEOTIDE SEQUENCE [LARGE SCALE GENOMIC DNA]</scope>
    <source>
        <strain evidence="2">JXDWG</strain>
        <tissue evidence="2">Leaf</tissue>
    </source>
</reference>
<dbReference type="EMBL" id="JBBNAG010000013">
    <property type="protein sequence ID" value="KAK9083452.1"/>
    <property type="molecule type" value="Genomic_DNA"/>
</dbReference>
<feature type="region of interest" description="Disordered" evidence="1">
    <location>
        <begin position="35"/>
        <end position="66"/>
    </location>
</feature>
<protein>
    <submittedName>
        <fullName evidence="2">Uncharacterized protein</fullName>
    </submittedName>
</protein>
<organism evidence="2 3">
    <name type="scientific">Stephania cephalantha</name>
    <dbReference type="NCBI Taxonomy" id="152367"/>
    <lineage>
        <taxon>Eukaryota</taxon>
        <taxon>Viridiplantae</taxon>
        <taxon>Streptophyta</taxon>
        <taxon>Embryophyta</taxon>
        <taxon>Tracheophyta</taxon>
        <taxon>Spermatophyta</taxon>
        <taxon>Magnoliopsida</taxon>
        <taxon>Ranunculales</taxon>
        <taxon>Menispermaceae</taxon>
        <taxon>Menispermoideae</taxon>
        <taxon>Cissampelideae</taxon>
        <taxon>Stephania</taxon>
    </lineage>
</organism>
<dbReference type="AlphaFoldDB" id="A0AAP0E278"/>